<dbReference type="SUPFAM" id="SSF50249">
    <property type="entry name" value="Nucleic acid-binding proteins"/>
    <property type="match status" value="1"/>
</dbReference>
<keyword evidence="6 8" id="KW-0234">DNA repair</keyword>
<dbReference type="InterPro" id="IPR037278">
    <property type="entry name" value="ARFGAP/RecO"/>
</dbReference>
<dbReference type="Gene3D" id="1.20.1440.120">
    <property type="entry name" value="Recombination protein O, C-terminal domain"/>
    <property type="match status" value="1"/>
</dbReference>
<dbReference type="Gene3D" id="2.40.50.140">
    <property type="entry name" value="Nucleic acid-binding proteins"/>
    <property type="match status" value="1"/>
</dbReference>
<dbReference type="InterPro" id="IPR012340">
    <property type="entry name" value="NA-bd_OB-fold"/>
</dbReference>
<proteinExistence type="inferred from homology"/>
<dbReference type="InterPro" id="IPR042242">
    <property type="entry name" value="RecO_C"/>
</dbReference>
<reference evidence="10" key="2">
    <citation type="submission" date="2020-09" db="EMBL/GenBank/DDBJ databases">
        <authorList>
            <person name="Sun Q."/>
            <person name="Zhou Y."/>
        </authorList>
    </citation>
    <scope>NUCLEOTIDE SEQUENCE</scope>
    <source>
        <strain evidence="10">CGMCC 1.7086</strain>
    </source>
</reference>
<comment type="similarity">
    <text evidence="2 8">Belongs to the RecO family.</text>
</comment>
<protein>
    <recommendedName>
        <fullName evidence="3 8">DNA repair protein RecO</fullName>
    </recommendedName>
    <alternativeName>
        <fullName evidence="7 8">Recombination protein O</fullName>
    </alternativeName>
</protein>
<accession>A0A917YWC5</accession>
<comment type="caution">
    <text evidence="10">The sequence shown here is derived from an EMBL/GenBank/DDBJ whole genome shotgun (WGS) entry which is preliminary data.</text>
</comment>
<dbReference type="EMBL" id="BMLS01000002">
    <property type="protein sequence ID" value="GGO68518.1"/>
    <property type="molecule type" value="Genomic_DNA"/>
</dbReference>
<dbReference type="GO" id="GO:0006302">
    <property type="term" value="P:double-strand break repair"/>
    <property type="evidence" value="ECO:0007669"/>
    <property type="project" value="TreeGrafter"/>
</dbReference>
<dbReference type="Pfam" id="PF11967">
    <property type="entry name" value="RecO_N"/>
    <property type="match status" value="1"/>
</dbReference>
<feature type="domain" description="DNA replication/recombination mediator RecO N-terminal" evidence="9">
    <location>
        <begin position="5"/>
        <end position="75"/>
    </location>
</feature>
<keyword evidence="5 8" id="KW-0233">DNA recombination</keyword>
<evidence type="ECO:0000259" key="9">
    <source>
        <dbReference type="Pfam" id="PF11967"/>
    </source>
</evidence>
<sequence length="232" mass="26342">MTYDNLEAFVLHRRPYRETSFLVDVFSREMGRLSMVAKGVRNSKSANRSLLQPFVPLQVSLVGRHELKNLKQLESTGRALQLQGSALFCAMYLNELLQRLLPLELAVEPLFDAYVQSLQALLAGDAFEPLLREYELLLLSELGYELDFGYDAQTQTPLRDDAYYCLDVEQGFVLSAVQRATASDFRGDWLNQIASGQWTAEALRSAKFINRIMLKPLLGSKPLKSRELFQAN</sequence>
<evidence type="ECO:0000313" key="11">
    <source>
        <dbReference type="Proteomes" id="UP000606935"/>
    </source>
</evidence>
<gene>
    <name evidence="8 10" type="primary">recO</name>
    <name evidence="10" type="ORF">GCM10010982_17620</name>
</gene>
<dbReference type="Pfam" id="PF02565">
    <property type="entry name" value="RecO_C"/>
    <property type="match status" value="1"/>
</dbReference>
<dbReference type="PANTHER" id="PTHR33991">
    <property type="entry name" value="DNA REPAIR PROTEIN RECO"/>
    <property type="match status" value="1"/>
</dbReference>
<dbReference type="InterPro" id="IPR003717">
    <property type="entry name" value="RecO"/>
</dbReference>
<dbReference type="AlphaFoldDB" id="A0A917YWC5"/>
<dbReference type="RefSeq" id="WP_188693357.1">
    <property type="nucleotide sequence ID" value="NZ_BMLS01000002.1"/>
</dbReference>
<dbReference type="PANTHER" id="PTHR33991:SF1">
    <property type="entry name" value="DNA REPAIR PROTEIN RECO"/>
    <property type="match status" value="1"/>
</dbReference>
<dbReference type="GO" id="GO:0006310">
    <property type="term" value="P:DNA recombination"/>
    <property type="evidence" value="ECO:0007669"/>
    <property type="project" value="UniProtKB-UniRule"/>
</dbReference>
<dbReference type="InterPro" id="IPR022572">
    <property type="entry name" value="DNA_rep/recomb_RecO_N"/>
</dbReference>
<dbReference type="NCBIfam" id="TIGR00613">
    <property type="entry name" value="reco"/>
    <property type="match status" value="1"/>
</dbReference>
<evidence type="ECO:0000256" key="1">
    <source>
        <dbReference type="ARBA" id="ARBA00003065"/>
    </source>
</evidence>
<comment type="function">
    <text evidence="1 8">Involved in DNA repair and RecF pathway recombination.</text>
</comment>
<reference evidence="10" key="1">
    <citation type="journal article" date="2014" name="Int. J. Syst. Evol. Microbiol.">
        <title>Complete genome sequence of Corynebacterium casei LMG S-19264T (=DSM 44701T), isolated from a smear-ripened cheese.</title>
        <authorList>
            <consortium name="US DOE Joint Genome Institute (JGI-PGF)"/>
            <person name="Walter F."/>
            <person name="Albersmeier A."/>
            <person name="Kalinowski J."/>
            <person name="Ruckert C."/>
        </authorList>
    </citation>
    <scope>NUCLEOTIDE SEQUENCE</scope>
    <source>
        <strain evidence="10">CGMCC 1.7086</strain>
    </source>
</reference>
<evidence type="ECO:0000256" key="6">
    <source>
        <dbReference type="ARBA" id="ARBA00023204"/>
    </source>
</evidence>
<evidence type="ECO:0000256" key="5">
    <source>
        <dbReference type="ARBA" id="ARBA00023172"/>
    </source>
</evidence>
<name>A0A917YWC5_9ALTE</name>
<dbReference type="GO" id="GO:0043590">
    <property type="term" value="C:bacterial nucleoid"/>
    <property type="evidence" value="ECO:0007669"/>
    <property type="project" value="TreeGrafter"/>
</dbReference>
<evidence type="ECO:0000256" key="3">
    <source>
        <dbReference type="ARBA" id="ARBA00021310"/>
    </source>
</evidence>
<dbReference type="HAMAP" id="MF_00201">
    <property type="entry name" value="RecO"/>
    <property type="match status" value="1"/>
</dbReference>
<dbReference type="SUPFAM" id="SSF57863">
    <property type="entry name" value="ArfGap/RecO-like zinc finger"/>
    <property type="match status" value="1"/>
</dbReference>
<evidence type="ECO:0000256" key="8">
    <source>
        <dbReference type="HAMAP-Rule" id="MF_00201"/>
    </source>
</evidence>
<evidence type="ECO:0000256" key="7">
    <source>
        <dbReference type="ARBA" id="ARBA00033409"/>
    </source>
</evidence>
<organism evidence="10 11">
    <name type="scientific">Bowmanella pacifica</name>
    <dbReference type="NCBI Taxonomy" id="502051"/>
    <lineage>
        <taxon>Bacteria</taxon>
        <taxon>Pseudomonadati</taxon>
        <taxon>Pseudomonadota</taxon>
        <taxon>Gammaproteobacteria</taxon>
        <taxon>Alteromonadales</taxon>
        <taxon>Alteromonadaceae</taxon>
        <taxon>Bowmanella</taxon>
    </lineage>
</organism>
<evidence type="ECO:0000256" key="4">
    <source>
        <dbReference type="ARBA" id="ARBA00022763"/>
    </source>
</evidence>
<evidence type="ECO:0000313" key="10">
    <source>
        <dbReference type="EMBL" id="GGO68518.1"/>
    </source>
</evidence>
<dbReference type="Proteomes" id="UP000606935">
    <property type="component" value="Unassembled WGS sequence"/>
</dbReference>
<keyword evidence="11" id="KW-1185">Reference proteome</keyword>
<evidence type="ECO:0000256" key="2">
    <source>
        <dbReference type="ARBA" id="ARBA00007452"/>
    </source>
</evidence>
<keyword evidence="4 8" id="KW-0227">DNA damage</keyword>